<gene>
    <name evidence="1" type="ORF">R70211_05369</name>
</gene>
<dbReference type="Proteomes" id="UP000675121">
    <property type="component" value="Unassembled WGS sequence"/>
</dbReference>
<organism evidence="1 2">
    <name type="scientific">Paraburkholderia domus</name>
    <dbReference type="NCBI Taxonomy" id="2793075"/>
    <lineage>
        <taxon>Bacteria</taxon>
        <taxon>Pseudomonadati</taxon>
        <taxon>Pseudomonadota</taxon>
        <taxon>Betaproteobacteria</taxon>
        <taxon>Burkholderiales</taxon>
        <taxon>Burkholderiaceae</taxon>
        <taxon>Paraburkholderia</taxon>
    </lineage>
</organism>
<protein>
    <recommendedName>
        <fullName evidence="3">Fis family transcriptional regulator</fullName>
    </recommendedName>
</protein>
<comment type="caution">
    <text evidence="1">The sequence shown here is derived from an EMBL/GenBank/DDBJ whole genome shotgun (WGS) entry which is preliminary data.</text>
</comment>
<sequence>MKRKDKSRAPRTKEMLLPLSASAVRGISLENHLSLATMRCGHGTADTMVGLLRILYMAFYLLEKNHSEADLVLFLEVEASLDESIRAAGEGRDWRLATEHLPAIEQVVRRCDELLGSVPKYRYVEAWDKLNRFIHSPQQSPLPGSQLGPVWS</sequence>
<dbReference type="EMBL" id="CAJNAS010000016">
    <property type="protein sequence ID" value="CAE6935552.1"/>
    <property type="molecule type" value="Genomic_DNA"/>
</dbReference>
<evidence type="ECO:0000313" key="2">
    <source>
        <dbReference type="Proteomes" id="UP000675121"/>
    </source>
</evidence>
<evidence type="ECO:0000313" key="1">
    <source>
        <dbReference type="EMBL" id="CAE6935552.1"/>
    </source>
</evidence>
<dbReference type="AlphaFoldDB" id="A0A9N8N897"/>
<keyword evidence="2" id="KW-1185">Reference proteome</keyword>
<name>A0A9N8N897_9BURK</name>
<reference evidence="1" key="1">
    <citation type="submission" date="2021-02" db="EMBL/GenBank/DDBJ databases">
        <authorList>
            <person name="Vanwijnsberghe S."/>
        </authorList>
    </citation>
    <scope>NUCLEOTIDE SEQUENCE</scope>
    <source>
        <strain evidence="1">R-70211</strain>
    </source>
</reference>
<accession>A0A9N8N897</accession>
<evidence type="ECO:0008006" key="3">
    <source>
        <dbReference type="Google" id="ProtNLM"/>
    </source>
</evidence>
<proteinExistence type="predicted"/>